<evidence type="ECO:0000259" key="5">
    <source>
        <dbReference type="Pfam" id="PF22863"/>
    </source>
</evidence>
<dbReference type="NCBIfam" id="NF041893">
    <property type="entry name" value="TraI_MobP_relax"/>
    <property type="match status" value="1"/>
</dbReference>
<evidence type="ECO:0000313" key="7">
    <source>
        <dbReference type="Proteomes" id="UP001489333"/>
    </source>
</evidence>
<evidence type="ECO:0000259" key="4">
    <source>
        <dbReference type="Pfam" id="PF22287"/>
    </source>
</evidence>
<dbReference type="Pfam" id="PF22287">
    <property type="entry name" value="TraI-like_C"/>
    <property type="match status" value="1"/>
</dbReference>
<dbReference type="Pfam" id="PF18821">
    <property type="entry name" value="LPD7"/>
    <property type="match status" value="1"/>
</dbReference>
<feature type="region of interest" description="Disordered" evidence="1">
    <location>
        <begin position="519"/>
        <end position="573"/>
    </location>
</feature>
<reference evidence="6 7" key="1">
    <citation type="submission" date="2024-04" db="EMBL/GenBank/DDBJ databases">
        <title>Novel Shewanella species isolated from Baltic Sea sediments.</title>
        <authorList>
            <person name="Martin-Rodriguez A.J."/>
            <person name="Fernandez-Juarez V."/>
            <person name="Valeriano V.D."/>
            <person name="Mihindukulasooriya I."/>
            <person name="Ceresnova L."/>
            <person name="Joffre E."/>
            <person name="Jensie-Markopoulos S."/>
            <person name="Moore E.R.B."/>
            <person name="Sjoling A."/>
        </authorList>
    </citation>
    <scope>NUCLEOTIDE SEQUENCE [LARGE SCALE GENOMIC DNA]</scope>
    <source>
        <strain evidence="6 7">VAX-SP0-0CM-1</strain>
    </source>
</reference>
<proteinExistence type="predicted"/>
<evidence type="ECO:0000259" key="3">
    <source>
        <dbReference type="Pfam" id="PF18821"/>
    </source>
</evidence>
<dbReference type="Pfam" id="PF22863">
    <property type="entry name" value="TraI_middle"/>
    <property type="match status" value="1"/>
</dbReference>
<feature type="domain" description="TraI-like C-terminal" evidence="4">
    <location>
        <begin position="626"/>
        <end position="705"/>
    </location>
</feature>
<feature type="compositionally biased region" description="Polar residues" evidence="1">
    <location>
        <begin position="519"/>
        <end position="528"/>
    </location>
</feature>
<gene>
    <name evidence="6" type="primary">traI</name>
    <name evidence="6" type="ORF">AAGS29_18980</name>
</gene>
<feature type="domain" description="TraI-like middle" evidence="5">
    <location>
        <begin position="168"/>
        <end position="255"/>
    </location>
</feature>
<dbReference type="InterPro" id="IPR054462">
    <property type="entry name" value="TraI_M"/>
</dbReference>
<dbReference type="Pfam" id="PF03432">
    <property type="entry name" value="Relaxase"/>
    <property type="match status" value="1"/>
</dbReference>
<keyword evidence="7" id="KW-1185">Reference proteome</keyword>
<dbReference type="EMBL" id="JBCHKU010000034">
    <property type="protein sequence ID" value="MEM6250683.1"/>
    <property type="molecule type" value="Genomic_DNA"/>
</dbReference>
<dbReference type="InterPro" id="IPR049751">
    <property type="entry name" value="TraI/MobA_relaxases"/>
</dbReference>
<evidence type="ECO:0000313" key="6">
    <source>
        <dbReference type="EMBL" id="MEM6250683.1"/>
    </source>
</evidence>
<protein>
    <submittedName>
        <fullName evidence="6">TraI/MobA(P) family conjugative relaxase</fullName>
    </submittedName>
</protein>
<dbReference type="InterPro" id="IPR054461">
    <property type="entry name" value="TraI-like_C"/>
</dbReference>
<accession>A0ABU9UWP8</accession>
<evidence type="ECO:0000256" key="1">
    <source>
        <dbReference type="SAM" id="MobiDB-lite"/>
    </source>
</evidence>
<dbReference type="RefSeq" id="WP_342902404.1">
    <property type="nucleotide sequence ID" value="NZ_JBCHKU010000034.1"/>
</dbReference>
<organism evidence="6 7">
    <name type="scientific">Shewanella vaxholmensis</name>
    <dbReference type="NCBI Taxonomy" id="3063535"/>
    <lineage>
        <taxon>Bacteria</taxon>
        <taxon>Pseudomonadati</taxon>
        <taxon>Pseudomonadota</taxon>
        <taxon>Gammaproteobacteria</taxon>
        <taxon>Alteromonadales</taxon>
        <taxon>Shewanellaceae</taxon>
        <taxon>Shewanella</taxon>
    </lineage>
</organism>
<dbReference type="Proteomes" id="UP001489333">
    <property type="component" value="Unassembled WGS sequence"/>
</dbReference>
<sequence>MIAKHVPIRSLKKSDFANLANYITDQQSKIERVGYIAFNNCESVNLDMAISEILAVQQMNTRTQNDKTYHLIVSFRHGENPSNEVLEDIELNICKTLGFEEHQRVSAVHYDTDNTHMHIAINKIHPEKLTIHEPFKAYKKLSDTCRDLEIKHSLEVDNHMTHQLSSSAKASDMEHHSGIESLVGWIKRICFEDMKAATNWEELHKVMEFNGLTLQKKGNGLVIGSIDSGVYIKASTLDRKFTKSTLESTLGAFEPPEGEVLQTRGYKKEPKKLKVDTTELYKRFLTEQQNNHLIKNKGINSLKDNKKFDIEMLKRSNKLKRFIISKSDNYLMRQVLYKQASLSMKANLKKINDNYKVETSAIYQKNGKLTWADWLKKQAEQGDLEALTALRSRKDSALKGNTFTGAGIGKITPIQANNVVTKGGRVTYQTSGIAGVKDDGQRLKIARDITAQGVISALRLAQKQYGNVITLDGTDEFKALVVKAAVVGRVAVSFSDPALEQQKFNLQMEIQNDSIKQRLGLNSSSNGPTGRRFADSNSYRSGDGADGPRSQRKSNPRSLRGVPPASRHNRLRHLSTLDVASIVKPSAVLLSSHARDNMDKQESRGTADSLRWGVFEPRLMPAQMAAADKYLLERMDKKAKGMDIAEHKPMVSATKATYIGMRNVDGQSLMLFQTVDSAIAVLPVIGVTKQFKVGEQVSVNDKGEVSRQRKMKR</sequence>
<dbReference type="InterPro" id="IPR005094">
    <property type="entry name" value="Endonuclease_MobA/VirD2"/>
</dbReference>
<feature type="domain" description="MobA/VirD2-like nuclease" evidence="2">
    <location>
        <begin position="22"/>
        <end position="154"/>
    </location>
</feature>
<comment type="caution">
    <text evidence="6">The sequence shown here is derived from an EMBL/GenBank/DDBJ whole genome shotgun (WGS) entry which is preliminary data.</text>
</comment>
<dbReference type="InterPro" id="IPR040677">
    <property type="entry name" value="LPD7"/>
</dbReference>
<evidence type="ECO:0000259" key="2">
    <source>
        <dbReference type="Pfam" id="PF03432"/>
    </source>
</evidence>
<name>A0ABU9UWP8_9GAMM</name>
<feature type="domain" description="Large polyvalent protein-associated" evidence="3">
    <location>
        <begin position="418"/>
        <end position="503"/>
    </location>
</feature>